<dbReference type="PRINTS" id="PR00364">
    <property type="entry name" value="DISEASERSIST"/>
</dbReference>
<dbReference type="InterPro" id="IPR058192">
    <property type="entry name" value="WHD_ROQ1-like"/>
</dbReference>
<proteinExistence type="predicted"/>
<dbReference type="Gene3D" id="3.40.50.10140">
    <property type="entry name" value="Toll/interleukin-1 receptor homology (TIR) domain"/>
    <property type="match status" value="1"/>
</dbReference>
<accession>A0A6A4QNK1</accession>
<dbReference type="InterPro" id="IPR042197">
    <property type="entry name" value="Apaf_helical"/>
</dbReference>
<gene>
    <name evidence="5" type="ORF">Lalb_Chr04g0263991</name>
</gene>
<keyword evidence="6" id="KW-1185">Reference proteome</keyword>
<dbReference type="GO" id="GO:0007165">
    <property type="term" value="P:signal transduction"/>
    <property type="evidence" value="ECO:0007669"/>
    <property type="project" value="InterPro"/>
</dbReference>
<dbReference type="Gene3D" id="3.40.50.300">
    <property type="entry name" value="P-loop containing nucleotide triphosphate hydrolases"/>
    <property type="match status" value="1"/>
</dbReference>
<dbReference type="Pfam" id="PF00931">
    <property type="entry name" value="NB-ARC"/>
    <property type="match status" value="1"/>
</dbReference>
<comment type="caution">
    <text evidence="5">The sequence shown here is derived from an EMBL/GenBank/DDBJ whole genome shotgun (WGS) entry which is preliminary data.</text>
</comment>
<evidence type="ECO:0000313" key="6">
    <source>
        <dbReference type="Proteomes" id="UP000447434"/>
    </source>
</evidence>
<evidence type="ECO:0000256" key="2">
    <source>
        <dbReference type="ARBA" id="ARBA00022737"/>
    </source>
</evidence>
<keyword evidence="3" id="KW-0520">NAD</keyword>
<evidence type="ECO:0000256" key="3">
    <source>
        <dbReference type="ARBA" id="ARBA00023027"/>
    </source>
</evidence>
<name>A0A6A4QNK1_LUPAL</name>
<evidence type="ECO:0000256" key="1">
    <source>
        <dbReference type="ARBA" id="ARBA00022614"/>
    </source>
</evidence>
<dbReference type="EMBL" id="WOCE01000004">
    <property type="protein sequence ID" value="KAE9616275.1"/>
    <property type="molecule type" value="Genomic_DNA"/>
</dbReference>
<dbReference type="PANTHER" id="PTHR11017:SF280">
    <property type="entry name" value="RESISTANCE PROTEIN (TIR-NBS-LRR CLASS), PUTATIVE-RELATED"/>
    <property type="match status" value="1"/>
</dbReference>
<reference evidence="6" key="1">
    <citation type="journal article" date="2020" name="Nat. Commun.">
        <title>Genome sequence of the cluster root forming white lupin.</title>
        <authorList>
            <person name="Hufnagel B."/>
            <person name="Marques A."/>
            <person name="Soriano A."/>
            <person name="Marques L."/>
            <person name="Divol F."/>
            <person name="Doumas P."/>
            <person name="Sallet E."/>
            <person name="Mancinotti D."/>
            <person name="Carrere S."/>
            <person name="Marande W."/>
            <person name="Arribat S."/>
            <person name="Keller J."/>
            <person name="Huneau C."/>
            <person name="Blein T."/>
            <person name="Aime D."/>
            <person name="Laguerre M."/>
            <person name="Taylor J."/>
            <person name="Schubert V."/>
            <person name="Nelson M."/>
            <person name="Geu-Flores F."/>
            <person name="Crespi M."/>
            <person name="Gallardo-Guerrero K."/>
            <person name="Delaux P.-M."/>
            <person name="Salse J."/>
            <person name="Berges H."/>
            <person name="Guyot R."/>
            <person name="Gouzy J."/>
            <person name="Peret B."/>
        </authorList>
    </citation>
    <scope>NUCLEOTIDE SEQUENCE [LARGE SCALE GENOMIC DNA]</scope>
    <source>
        <strain evidence="6">cv. Amiga</strain>
    </source>
</reference>
<organism evidence="5 6">
    <name type="scientific">Lupinus albus</name>
    <name type="common">White lupine</name>
    <name type="synonym">Lupinus termis</name>
    <dbReference type="NCBI Taxonomy" id="3870"/>
    <lineage>
        <taxon>Eukaryota</taxon>
        <taxon>Viridiplantae</taxon>
        <taxon>Streptophyta</taxon>
        <taxon>Embryophyta</taxon>
        <taxon>Tracheophyta</taxon>
        <taxon>Spermatophyta</taxon>
        <taxon>Magnoliopsida</taxon>
        <taxon>eudicotyledons</taxon>
        <taxon>Gunneridae</taxon>
        <taxon>Pentapetalae</taxon>
        <taxon>rosids</taxon>
        <taxon>fabids</taxon>
        <taxon>Fabales</taxon>
        <taxon>Fabaceae</taxon>
        <taxon>Papilionoideae</taxon>
        <taxon>50 kb inversion clade</taxon>
        <taxon>genistoids sensu lato</taxon>
        <taxon>core genistoids</taxon>
        <taxon>Genisteae</taxon>
        <taxon>Lupinus</taxon>
    </lineage>
</organism>
<dbReference type="InterPro" id="IPR000157">
    <property type="entry name" value="TIR_dom"/>
</dbReference>
<dbReference type="GO" id="GO:0043531">
    <property type="term" value="F:ADP binding"/>
    <property type="evidence" value="ECO:0007669"/>
    <property type="project" value="InterPro"/>
</dbReference>
<dbReference type="InterPro" id="IPR027417">
    <property type="entry name" value="P-loop_NTPase"/>
</dbReference>
<keyword evidence="1" id="KW-0433">Leucine-rich repeat</keyword>
<dbReference type="GO" id="GO:0006952">
    <property type="term" value="P:defense response"/>
    <property type="evidence" value="ECO:0007669"/>
    <property type="project" value="InterPro"/>
</dbReference>
<dbReference type="GO" id="GO:0016787">
    <property type="term" value="F:hydrolase activity"/>
    <property type="evidence" value="ECO:0007669"/>
    <property type="project" value="UniProtKB-KW"/>
</dbReference>
<protein>
    <submittedName>
        <fullName evidence="5">Putative TIR domain, P-loop containing nucleoside triphosphate hydrolase</fullName>
    </submittedName>
</protein>
<dbReference type="Proteomes" id="UP000447434">
    <property type="component" value="Chromosome 4"/>
</dbReference>
<feature type="domain" description="TIR" evidence="4">
    <location>
        <begin position="15"/>
        <end position="183"/>
    </location>
</feature>
<dbReference type="OrthoDB" id="1357022at2759"/>
<keyword evidence="5" id="KW-0378">Hydrolase</keyword>
<dbReference type="SMART" id="SM00255">
    <property type="entry name" value="TIR"/>
    <property type="match status" value="1"/>
</dbReference>
<sequence length="471" mass="53581">MGQQQVLPFSSMSKWTHDVFLSFRGEDTRYGFTGNLYHALHQRGIKTFMDDEVLKRGEEISHALFKAIQDSKIIIIVFSKSYPSSKWCLNELVKIMECFKANECVVYPVFYKVDPSEVRHQKGSYGEQLAKHELKLKDDSKKVEKWRLVLHEAANLAGWHFRDGYEYEFEFMKGIIDMVSSKLDRHLLHVADYPVGLESRVREVILRLSISDPNVTMVGLCGIGGIGKTTLARAVYNSIRHRFEGLCFLSDVRENSIKHGLVHLQEAILSDISGEKNNKLGDVHFGIPVLVRRLEHKRVLLILDDVDKLEQLKKLAGGCNWFGSGSRIIITTRCRDILASHGVGKIYDVPELSHYEALQLLSWNASKKSQSNASYIAVWNRAVLYSNGLPLALNIIGSDLLGKSADEWEFALDRYEKVPNEEIQSILKVSYDSLNESEKRIFLDIACFFVGETLPHVEEILSACGFYPKYG</sequence>
<dbReference type="InterPro" id="IPR002182">
    <property type="entry name" value="NB-ARC"/>
</dbReference>
<dbReference type="AlphaFoldDB" id="A0A6A4QNK1"/>
<dbReference type="InterPro" id="IPR035897">
    <property type="entry name" value="Toll_tir_struct_dom_sf"/>
</dbReference>
<dbReference type="PROSITE" id="PS50104">
    <property type="entry name" value="TIR"/>
    <property type="match status" value="1"/>
</dbReference>
<dbReference type="Pfam" id="PF01582">
    <property type="entry name" value="TIR"/>
    <property type="match status" value="1"/>
</dbReference>
<evidence type="ECO:0000313" key="5">
    <source>
        <dbReference type="EMBL" id="KAE9616275.1"/>
    </source>
</evidence>
<dbReference type="SUPFAM" id="SSF52200">
    <property type="entry name" value="Toll/Interleukin receptor TIR domain"/>
    <property type="match status" value="1"/>
</dbReference>
<dbReference type="SUPFAM" id="SSF52540">
    <property type="entry name" value="P-loop containing nucleoside triphosphate hydrolases"/>
    <property type="match status" value="1"/>
</dbReference>
<dbReference type="FunFam" id="3.40.50.10140:FF:000007">
    <property type="entry name" value="Disease resistance protein (TIR-NBS-LRR class)"/>
    <property type="match status" value="1"/>
</dbReference>
<dbReference type="PANTHER" id="PTHR11017">
    <property type="entry name" value="LEUCINE-RICH REPEAT-CONTAINING PROTEIN"/>
    <property type="match status" value="1"/>
</dbReference>
<dbReference type="InterPro" id="IPR044974">
    <property type="entry name" value="Disease_R_plants"/>
</dbReference>
<dbReference type="Gene3D" id="1.10.8.430">
    <property type="entry name" value="Helical domain of apoptotic protease-activating factors"/>
    <property type="match status" value="1"/>
</dbReference>
<evidence type="ECO:0000259" key="4">
    <source>
        <dbReference type="PROSITE" id="PS50104"/>
    </source>
</evidence>
<keyword evidence="2" id="KW-0677">Repeat</keyword>
<dbReference type="Pfam" id="PF23282">
    <property type="entry name" value="WHD_ROQ1"/>
    <property type="match status" value="1"/>
</dbReference>